<dbReference type="Proteomes" id="UP000774617">
    <property type="component" value="Unassembled WGS sequence"/>
</dbReference>
<accession>A0ABQ8GDF3</accession>
<evidence type="ECO:0000313" key="3">
    <source>
        <dbReference type="Proteomes" id="UP000774617"/>
    </source>
</evidence>
<proteinExistence type="predicted"/>
<reference evidence="2 3" key="1">
    <citation type="journal article" date="2021" name="Nat. Commun.">
        <title>Genetic determinants of endophytism in the Arabidopsis root mycobiome.</title>
        <authorList>
            <person name="Mesny F."/>
            <person name="Miyauchi S."/>
            <person name="Thiergart T."/>
            <person name="Pickel B."/>
            <person name="Atanasova L."/>
            <person name="Karlsson M."/>
            <person name="Huettel B."/>
            <person name="Barry K.W."/>
            <person name="Haridas S."/>
            <person name="Chen C."/>
            <person name="Bauer D."/>
            <person name="Andreopoulos W."/>
            <person name="Pangilinan J."/>
            <person name="LaButti K."/>
            <person name="Riley R."/>
            <person name="Lipzen A."/>
            <person name="Clum A."/>
            <person name="Drula E."/>
            <person name="Henrissat B."/>
            <person name="Kohler A."/>
            <person name="Grigoriev I.V."/>
            <person name="Martin F.M."/>
            <person name="Hacquard S."/>
        </authorList>
    </citation>
    <scope>NUCLEOTIDE SEQUENCE [LARGE SCALE GENOMIC DNA]</scope>
    <source>
        <strain evidence="2 3">MPI-SDFR-AT-0080</strain>
    </source>
</reference>
<evidence type="ECO:0000256" key="1">
    <source>
        <dbReference type="SAM" id="MobiDB-lite"/>
    </source>
</evidence>
<protein>
    <submittedName>
        <fullName evidence="2">Uncharacterized protein</fullName>
    </submittedName>
</protein>
<sequence>MPLLCAFAAANSASATGAVCICAGAFVCMYLHERARPPPSLSALHRLRSNHLCPPLSSFGAFRKPNGAPSPPPFFLLARAMQPKKLGHSARAHARLCRASEERTKWEKGKNLRLQQRNRKSGDSKWAALGRHEAGETDLEENPARAIVGARFSRTESYSCVASPSHRWEYTCGPGGGRLELLLRRSRAWTRRGRGEEVGEELAGTGAGAGADLWCLRRTEGRKFELPVFRIHVFVSRCPLPEQPQLHRGHRDPPLAAPGTNNERG</sequence>
<keyword evidence="3" id="KW-1185">Reference proteome</keyword>
<comment type="caution">
    <text evidence="2">The sequence shown here is derived from an EMBL/GenBank/DDBJ whole genome shotgun (WGS) entry which is preliminary data.</text>
</comment>
<name>A0ABQ8GDF3_9PEZI</name>
<gene>
    <name evidence="2" type="ORF">B0J12DRAFT_71415</name>
</gene>
<evidence type="ECO:0000313" key="2">
    <source>
        <dbReference type="EMBL" id="KAH7052369.1"/>
    </source>
</evidence>
<dbReference type="EMBL" id="JAGTJR010000011">
    <property type="protein sequence ID" value="KAH7052369.1"/>
    <property type="molecule type" value="Genomic_DNA"/>
</dbReference>
<feature type="region of interest" description="Disordered" evidence="1">
    <location>
        <begin position="242"/>
        <end position="265"/>
    </location>
</feature>
<organism evidence="2 3">
    <name type="scientific">Macrophomina phaseolina</name>
    <dbReference type="NCBI Taxonomy" id="35725"/>
    <lineage>
        <taxon>Eukaryota</taxon>
        <taxon>Fungi</taxon>
        <taxon>Dikarya</taxon>
        <taxon>Ascomycota</taxon>
        <taxon>Pezizomycotina</taxon>
        <taxon>Dothideomycetes</taxon>
        <taxon>Dothideomycetes incertae sedis</taxon>
        <taxon>Botryosphaeriales</taxon>
        <taxon>Botryosphaeriaceae</taxon>
        <taxon>Macrophomina</taxon>
    </lineage>
</organism>